<protein>
    <submittedName>
        <fullName evidence="2">Uncharacterized protein</fullName>
    </submittedName>
</protein>
<dbReference type="Proteomes" id="UP000604825">
    <property type="component" value="Unassembled WGS sequence"/>
</dbReference>
<keyword evidence="3" id="KW-1185">Reference proteome</keyword>
<proteinExistence type="predicted"/>
<feature type="region of interest" description="Disordered" evidence="1">
    <location>
        <begin position="55"/>
        <end position="96"/>
    </location>
</feature>
<dbReference type="EMBL" id="CAJGYO010000004">
    <property type="protein sequence ID" value="CAD6226867.1"/>
    <property type="molecule type" value="Genomic_DNA"/>
</dbReference>
<name>A0A811NNZ1_9POAL</name>
<evidence type="ECO:0000256" key="1">
    <source>
        <dbReference type="SAM" id="MobiDB-lite"/>
    </source>
</evidence>
<organism evidence="2 3">
    <name type="scientific">Miscanthus lutarioriparius</name>
    <dbReference type="NCBI Taxonomy" id="422564"/>
    <lineage>
        <taxon>Eukaryota</taxon>
        <taxon>Viridiplantae</taxon>
        <taxon>Streptophyta</taxon>
        <taxon>Embryophyta</taxon>
        <taxon>Tracheophyta</taxon>
        <taxon>Spermatophyta</taxon>
        <taxon>Magnoliopsida</taxon>
        <taxon>Liliopsida</taxon>
        <taxon>Poales</taxon>
        <taxon>Poaceae</taxon>
        <taxon>PACMAD clade</taxon>
        <taxon>Panicoideae</taxon>
        <taxon>Andropogonodae</taxon>
        <taxon>Andropogoneae</taxon>
        <taxon>Saccharinae</taxon>
        <taxon>Miscanthus</taxon>
    </lineage>
</organism>
<reference evidence="2" key="1">
    <citation type="submission" date="2020-10" db="EMBL/GenBank/DDBJ databases">
        <authorList>
            <person name="Han B."/>
            <person name="Lu T."/>
            <person name="Zhao Q."/>
            <person name="Huang X."/>
            <person name="Zhao Y."/>
        </authorList>
    </citation>
    <scope>NUCLEOTIDE SEQUENCE</scope>
</reference>
<accession>A0A811NNZ1</accession>
<sequence length="96" mass="10187">MDHGSYSRRSWADKVEEDEAARSAARSALLELPPLAAAAHAACVLRASSLDPDIEPFVGSSGVGENRLHFTDSKASFGDSDAPPPSGRGKEILRPR</sequence>
<dbReference type="AlphaFoldDB" id="A0A811NNZ1"/>
<evidence type="ECO:0000313" key="2">
    <source>
        <dbReference type="EMBL" id="CAD6226867.1"/>
    </source>
</evidence>
<evidence type="ECO:0000313" key="3">
    <source>
        <dbReference type="Proteomes" id="UP000604825"/>
    </source>
</evidence>
<gene>
    <name evidence="2" type="ORF">NCGR_LOCUS18542</name>
</gene>
<comment type="caution">
    <text evidence="2">The sequence shown here is derived from an EMBL/GenBank/DDBJ whole genome shotgun (WGS) entry which is preliminary data.</text>
</comment>